<protein>
    <submittedName>
        <fullName evidence="1">Uncharacterized protein</fullName>
    </submittedName>
</protein>
<dbReference type="EMBL" id="CP061561">
    <property type="protein sequence ID" value="QNX04718.1"/>
    <property type="molecule type" value="Genomic_DNA"/>
</dbReference>
<name>A0A7H2PPD5_9GAMM</name>
<dbReference type="RefSeq" id="WP_005034030.1">
    <property type="nucleotide sequence ID" value="NZ_BKEE01000021.1"/>
</dbReference>
<evidence type="ECO:0000313" key="2">
    <source>
        <dbReference type="Proteomes" id="UP000516862"/>
    </source>
</evidence>
<evidence type="ECO:0000313" key="1">
    <source>
        <dbReference type="EMBL" id="QNX04718.1"/>
    </source>
</evidence>
<gene>
    <name evidence="1" type="ORF">IC796_15500</name>
</gene>
<accession>A0A7H2PPD5</accession>
<dbReference type="Proteomes" id="UP000516862">
    <property type="component" value="Chromosome"/>
</dbReference>
<organism evidence="1 2">
    <name type="scientific">Acinetobacter seifertii</name>
    <dbReference type="NCBI Taxonomy" id="1530123"/>
    <lineage>
        <taxon>Bacteria</taxon>
        <taxon>Pseudomonadati</taxon>
        <taxon>Pseudomonadota</taxon>
        <taxon>Gammaproteobacteria</taxon>
        <taxon>Moraxellales</taxon>
        <taxon>Moraxellaceae</taxon>
        <taxon>Acinetobacter</taxon>
        <taxon>Acinetobacter calcoaceticus/baumannii complex</taxon>
    </lineage>
</organism>
<dbReference type="AlphaFoldDB" id="A0A7H2PPD5"/>
<sequence>MALKQKRDNRFNVNLTDDESQLFVAVSKLTGLPPGVILRQLVMKQALATLIAEDIDNFNLDEYLTKGAQGHLSRS</sequence>
<reference evidence="2" key="1">
    <citation type="submission" date="2020-09" db="EMBL/GenBank/DDBJ databases">
        <title>Clinical and molecular characterization of Acinetobacter seifertii in Taiwan.</title>
        <authorList>
            <person name="Li L.-H."/>
            <person name="Yang Y.-S."/>
            <person name="Sun J.-R."/>
            <person name="Huang T.-W."/>
            <person name="Huang W.-C."/>
            <person name="Wang Y.-C."/>
            <person name="Kuo T.-H."/>
            <person name="Kuo S.-C."/>
            <person name="Chen T.-L."/>
        </authorList>
    </citation>
    <scope>NUCLEOTIDE SEQUENCE [LARGE SCALE GENOMIC DNA]</scope>
    <source>
        <strain evidence="2">AS73</strain>
    </source>
</reference>
<reference evidence="1 2" key="2">
    <citation type="submission" date="2020-09" db="EMBL/GenBank/DDBJ databases">
        <authorList>
            <person name="Chen F.-J."/>
            <person name="Lee Y.-T."/>
        </authorList>
    </citation>
    <scope>NUCLEOTIDE SEQUENCE [LARGE SCALE GENOMIC DNA]</scope>
    <source>
        <strain evidence="1 2">AS73</strain>
    </source>
</reference>
<proteinExistence type="predicted"/>